<proteinExistence type="predicted"/>
<dbReference type="Proteomes" id="UP000220828">
    <property type="component" value="Unassembled WGS sequence"/>
</dbReference>
<gene>
    <name evidence="1" type="ORF">B0A77_01265</name>
</gene>
<name>A0A2H3KZ47_9FLAO</name>
<evidence type="ECO:0000313" key="2">
    <source>
        <dbReference type="Proteomes" id="UP000220828"/>
    </source>
</evidence>
<protein>
    <submittedName>
        <fullName evidence="1">Ribonuclease Z</fullName>
    </submittedName>
</protein>
<organism evidence="1 2">
    <name type="scientific">Flavobacterium branchiophilum</name>
    <dbReference type="NCBI Taxonomy" id="55197"/>
    <lineage>
        <taxon>Bacteria</taxon>
        <taxon>Pseudomonadati</taxon>
        <taxon>Bacteroidota</taxon>
        <taxon>Flavobacteriia</taxon>
        <taxon>Flavobacteriales</taxon>
        <taxon>Flavobacteriaceae</taxon>
        <taxon>Flavobacterium</taxon>
    </lineage>
</organism>
<accession>A0A2H3KZ47</accession>
<comment type="caution">
    <text evidence="1">The sequence shown here is derived from an EMBL/GenBank/DDBJ whole genome shotgun (WGS) entry which is preliminary data.</text>
</comment>
<dbReference type="AlphaFoldDB" id="A0A2H3KZ47"/>
<sequence>MNDISNTIVIQASENVDLTAICSQIESNNPSILNANVIINLNFYTDLNNKNLKIFLPIFKNFKKNNKSIVLVCEHVDFNIISDKFPFVPTLQEAYDVIEMEAIERDLGI</sequence>
<dbReference type="OrthoDB" id="1442602at2"/>
<evidence type="ECO:0000313" key="1">
    <source>
        <dbReference type="EMBL" id="PDS26873.1"/>
    </source>
</evidence>
<reference evidence="1 2" key="1">
    <citation type="submission" date="2017-09" db="EMBL/GenBank/DDBJ databases">
        <title>Whole genomes of Flavobacteriaceae.</title>
        <authorList>
            <person name="Stine C."/>
            <person name="Li C."/>
            <person name="Tadesse D."/>
        </authorList>
    </citation>
    <scope>NUCLEOTIDE SEQUENCE [LARGE SCALE GENOMIC DNA]</scope>
    <source>
        <strain evidence="1 2">ATCC 35036</strain>
    </source>
</reference>
<dbReference type="RefSeq" id="WP_097553278.1">
    <property type="nucleotide sequence ID" value="NZ_PCMW01000007.1"/>
</dbReference>
<dbReference type="EMBL" id="PCMW01000007">
    <property type="protein sequence ID" value="PDS26873.1"/>
    <property type="molecule type" value="Genomic_DNA"/>
</dbReference>